<dbReference type="EMBL" id="CAXAMN010000425">
    <property type="protein sequence ID" value="CAK8988407.1"/>
    <property type="molecule type" value="Genomic_DNA"/>
</dbReference>
<evidence type="ECO:0000256" key="3">
    <source>
        <dbReference type="ARBA" id="ARBA00022598"/>
    </source>
</evidence>
<dbReference type="InterPro" id="IPR004344">
    <property type="entry name" value="TTL/TTLL_fam"/>
</dbReference>
<accession>A0ABP0HE24</accession>
<dbReference type="PROSITE" id="PS51221">
    <property type="entry name" value="TTL"/>
    <property type="match status" value="1"/>
</dbReference>
<dbReference type="Gene3D" id="3.30.470.20">
    <property type="entry name" value="ATP-grasp fold, B domain"/>
    <property type="match status" value="1"/>
</dbReference>
<evidence type="ECO:0000313" key="7">
    <source>
        <dbReference type="EMBL" id="CAK8988407.1"/>
    </source>
</evidence>
<feature type="region of interest" description="Disordered" evidence="6">
    <location>
        <begin position="51"/>
        <end position="99"/>
    </location>
</feature>
<proteinExistence type="predicted"/>
<evidence type="ECO:0000313" key="8">
    <source>
        <dbReference type="Proteomes" id="UP001642484"/>
    </source>
</evidence>
<evidence type="ECO:0000256" key="1">
    <source>
        <dbReference type="ARBA" id="ARBA00004496"/>
    </source>
</evidence>
<reference evidence="7 8" key="1">
    <citation type="submission" date="2024-02" db="EMBL/GenBank/DDBJ databases">
        <authorList>
            <person name="Chen Y."/>
            <person name="Shah S."/>
            <person name="Dougan E. K."/>
            <person name="Thang M."/>
            <person name="Chan C."/>
        </authorList>
    </citation>
    <scope>NUCLEOTIDE SEQUENCE [LARGE SCALE GENOMIC DNA]</scope>
</reference>
<feature type="region of interest" description="Disordered" evidence="6">
    <location>
        <begin position="308"/>
        <end position="373"/>
    </location>
</feature>
<organism evidence="7 8">
    <name type="scientific">Durusdinium trenchii</name>
    <dbReference type="NCBI Taxonomy" id="1381693"/>
    <lineage>
        <taxon>Eukaryota</taxon>
        <taxon>Sar</taxon>
        <taxon>Alveolata</taxon>
        <taxon>Dinophyceae</taxon>
        <taxon>Suessiales</taxon>
        <taxon>Symbiodiniaceae</taxon>
        <taxon>Durusdinium</taxon>
    </lineage>
</organism>
<evidence type="ECO:0008006" key="9">
    <source>
        <dbReference type="Google" id="ProtNLM"/>
    </source>
</evidence>
<dbReference type="Proteomes" id="UP001642484">
    <property type="component" value="Unassembled WGS sequence"/>
</dbReference>
<dbReference type="PANTHER" id="PTHR45870:SF2">
    <property type="entry name" value="TUBULIN MONOGLYCYLASE TTLL3"/>
    <property type="match status" value="1"/>
</dbReference>
<dbReference type="SUPFAM" id="SSF56059">
    <property type="entry name" value="Glutathione synthetase ATP-binding domain-like"/>
    <property type="match status" value="1"/>
</dbReference>
<keyword evidence="3" id="KW-0436">Ligase</keyword>
<protein>
    <recommendedName>
        <fullName evidence="9">Tubulin--tyrosine ligase-like protein 9</fullName>
    </recommendedName>
</protein>
<keyword evidence="4" id="KW-0547">Nucleotide-binding</keyword>
<sequence>MFEPPRVAELLKPMSPRPIHHDAALQVCLDDCTQRLEGALNAEDLHDFIQKRQVPTESMRERKNKDTPKRKEKDNQKLLTASEEKKRRKSKAKKSPSLQLPLCSPVSSFEGLKPEHLIAQVREVLEEMDSSNRQFGINGCRNAWIVKPSGKSRGRGIKVMRELDEIFRHCESDGFQWICQKYIERPQLIHGYKFDIRQWVLVTDWNPLTVYIWNQPYLRFAGQKYDETLSDRSEYVHLVNNSIIKHMDGFKNKNEDLNAQGYMWFRQQYEEWLHDRFCTCEKHRTPFLRPPPYTCETFGVRWEDVKFTTEEDDSDDGEDAPRPEATEHLELPETRLPGADTPSEAGSQSPSSQSEEGVKGAAEKAVRDGFRVV</sequence>
<comment type="subcellular location">
    <subcellularLocation>
        <location evidence="1">Cytoplasm</location>
    </subcellularLocation>
</comment>
<keyword evidence="8" id="KW-1185">Reference proteome</keyword>
<feature type="compositionally biased region" description="Basic and acidic residues" evidence="6">
    <location>
        <begin position="319"/>
        <end position="333"/>
    </location>
</feature>
<gene>
    <name evidence="7" type="ORF">CCMP2556_LOCUS1264</name>
</gene>
<name>A0ABP0HE24_9DINO</name>
<feature type="compositionally biased region" description="Basic and acidic residues" evidence="6">
    <location>
        <begin position="58"/>
        <end position="76"/>
    </location>
</feature>
<comment type="caution">
    <text evidence="7">The sequence shown here is derived from an EMBL/GenBank/DDBJ whole genome shotgun (WGS) entry which is preliminary data.</text>
</comment>
<feature type="compositionally biased region" description="Basic and acidic residues" evidence="6">
    <location>
        <begin position="356"/>
        <end position="373"/>
    </location>
</feature>
<evidence type="ECO:0000256" key="4">
    <source>
        <dbReference type="ARBA" id="ARBA00022741"/>
    </source>
</evidence>
<keyword evidence="5" id="KW-0067">ATP-binding</keyword>
<dbReference type="Pfam" id="PF03133">
    <property type="entry name" value="TTL"/>
    <property type="match status" value="1"/>
</dbReference>
<feature type="compositionally biased region" description="Low complexity" evidence="6">
    <location>
        <begin position="342"/>
        <end position="355"/>
    </location>
</feature>
<dbReference type="PANTHER" id="PTHR45870">
    <property type="entry name" value="TUBULIN MONOGLYCYLASE TTLL3"/>
    <property type="match status" value="1"/>
</dbReference>
<dbReference type="InterPro" id="IPR051437">
    <property type="entry name" value="TTLL_monoglycylase"/>
</dbReference>
<evidence type="ECO:0000256" key="6">
    <source>
        <dbReference type="SAM" id="MobiDB-lite"/>
    </source>
</evidence>
<evidence type="ECO:0000256" key="5">
    <source>
        <dbReference type="ARBA" id="ARBA00022840"/>
    </source>
</evidence>
<evidence type="ECO:0000256" key="2">
    <source>
        <dbReference type="ARBA" id="ARBA00022490"/>
    </source>
</evidence>
<keyword evidence="2" id="KW-0963">Cytoplasm</keyword>